<dbReference type="KEGG" id="kpd:CW740_07430"/>
<evidence type="ECO:0000313" key="2">
    <source>
        <dbReference type="Proteomes" id="UP000232693"/>
    </source>
</evidence>
<dbReference type="PANTHER" id="PTHR36573">
    <property type="entry name" value="INTERMEMBRANE PHOSPHOLIPID TRANSPORT SYSTEM BINDING PROTEIN MLAC"/>
    <property type="match status" value="1"/>
</dbReference>
<gene>
    <name evidence="1" type="ORF">CW740_07430</name>
</gene>
<dbReference type="InterPro" id="IPR042245">
    <property type="entry name" value="Tgt2/MlaC_sf"/>
</dbReference>
<dbReference type="Proteomes" id="UP000232693">
    <property type="component" value="Chromosome"/>
</dbReference>
<accession>A0A2K9AFB9</accession>
<organism evidence="1 2">
    <name type="scientific">Kangiella profundi</name>
    <dbReference type="NCBI Taxonomy" id="1561924"/>
    <lineage>
        <taxon>Bacteria</taxon>
        <taxon>Pseudomonadati</taxon>
        <taxon>Pseudomonadota</taxon>
        <taxon>Gammaproteobacteria</taxon>
        <taxon>Kangiellales</taxon>
        <taxon>Kangiellaceae</taxon>
        <taxon>Kangiella</taxon>
    </lineage>
</organism>
<name>A0A2K9AFB9_9GAMM</name>
<keyword evidence="2" id="KW-1185">Reference proteome</keyword>
<evidence type="ECO:0000313" key="1">
    <source>
        <dbReference type="EMBL" id="AUD79086.1"/>
    </source>
</evidence>
<sequence length="218" mass="24899">MKRIINQVLAMLVLFGLSQVVMAKEDPKIHMEEVTKQISAEILANKERIKTDSEYAKGLIEQYLLPEVDTEYMAKRILGREYWEESTEDQRKTFIQEFISLLLNSYAKGLANYDGQPITYEETQYSTSGNTANVRSVIIPQEGEPILIDYRLKYGSDDKWLVTDVIIEGVSMAKSYATQYRERIAQVGIEATLKELAEENKKAKNATEISDEAPKEKS</sequence>
<dbReference type="InterPro" id="IPR008869">
    <property type="entry name" value="MlaC/ttg2D"/>
</dbReference>
<dbReference type="Gene3D" id="3.10.450.710">
    <property type="entry name" value="Tgt2/MlaC"/>
    <property type="match status" value="1"/>
</dbReference>
<dbReference type="PANTHER" id="PTHR36573:SF1">
    <property type="entry name" value="INTERMEMBRANE PHOSPHOLIPID TRANSPORT SYSTEM BINDING PROTEIN MLAC"/>
    <property type="match status" value="1"/>
</dbReference>
<dbReference type="EMBL" id="CP025120">
    <property type="protein sequence ID" value="AUD79086.1"/>
    <property type="molecule type" value="Genomic_DNA"/>
</dbReference>
<proteinExistence type="predicted"/>
<protein>
    <submittedName>
        <fullName evidence="1">Toluene tolerance protein</fullName>
    </submittedName>
</protein>
<dbReference type="Pfam" id="PF05494">
    <property type="entry name" value="MlaC"/>
    <property type="match status" value="1"/>
</dbReference>
<dbReference type="PIRSF" id="PIRSF004649">
    <property type="entry name" value="MlaC"/>
    <property type="match status" value="1"/>
</dbReference>
<dbReference type="RefSeq" id="WP_106646918.1">
    <property type="nucleotide sequence ID" value="NZ_BMGO01000001.1"/>
</dbReference>
<dbReference type="OrthoDB" id="9787053at2"/>
<dbReference type="AlphaFoldDB" id="A0A2K9AFB9"/>
<reference evidence="1 2" key="1">
    <citation type="submission" date="2017-12" db="EMBL/GenBank/DDBJ databases">
        <title>Kangiella profundi FT102 completed genome.</title>
        <authorList>
            <person name="Xu J."/>
            <person name="Wang J."/>
            <person name="Lu Y."/>
        </authorList>
    </citation>
    <scope>NUCLEOTIDE SEQUENCE [LARGE SCALE GENOMIC DNA]</scope>
    <source>
        <strain evidence="1 2">FT102</strain>
    </source>
</reference>